<sequence length="44" mass="5078">MLVTCDCDASDYGIECCVDTNQFCQFWSNFHLTPLLRENVNMLS</sequence>
<accession>A0A0E9VTD9</accession>
<dbReference type="EMBL" id="GBXM01028024">
    <property type="protein sequence ID" value="JAH80553.1"/>
    <property type="molecule type" value="Transcribed_RNA"/>
</dbReference>
<organism evidence="1">
    <name type="scientific">Anguilla anguilla</name>
    <name type="common">European freshwater eel</name>
    <name type="synonym">Muraena anguilla</name>
    <dbReference type="NCBI Taxonomy" id="7936"/>
    <lineage>
        <taxon>Eukaryota</taxon>
        <taxon>Metazoa</taxon>
        <taxon>Chordata</taxon>
        <taxon>Craniata</taxon>
        <taxon>Vertebrata</taxon>
        <taxon>Euteleostomi</taxon>
        <taxon>Actinopterygii</taxon>
        <taxon>Neopterygii</taxon>
        <taxon>Teleostei</taxon>
        <taxon>Anguilliformes</taxon>
        <taxon>Anguillidae</taxon>
        <taxon>Anguilla</taxon>
    </lineage>
</organism>
<proteinExistence type="predicted"/>
<protein>
    <submittedName>
        <fullName evidence="1">Uncharacterized protein</fullName>
    </submittedName>
</protein>
<name>A0A0E9VTD9_ANGAN</name>
<dbReference type="AlphaFoldDB" id="A0A0E9VTD9"/>
<reference evidence="1" key="1">
    <citation type="submission" date="2014-11" db="EMBL/GenBank/DDBJ databases">
        <authorList>
            <person name="Amaro Gonzalez C."/>
        </authorList>
    </citation>
    <scope>NUCLEOTIDE SEQUENCE</scope>
</reference>
<evidence type="ECO:0000313" key="1">
    <source>
        <dbReference type="EMBL" id="JAH80553.1"/>
    </source>
</evidence>
<reference evidence="1" key="2">
    <citation type="journal article" date="2015" name="Fish Shellfish Immunol.">
        <title>Early steps in the European eel (Anguilla anguilla)-Vibrio vulnificus interaction in the gills: Role of the RtxA13 toxin.</title>
        <authorList>
            <person name="Callol A."/>
            <person name="Pajuelo D."/>
            <person name="Ebbesson L."/>
            <person name="Teles M."/>
            <person name="MacKenzie S."/>
            <person name="Amaro C."/>
        </authorList>
    </citation>
    <scope>NUCLEOTIDE SEQUENCE</scope>
</reference>